<evidence type="ECO:0000256" key="2">
    <source>
        <dbReference type="ARBA" id="ARBA00004922"/>
    </source>
</evidence>
<keyword evidence="9" id="KW-0735">Signal-anchor</keyword>
<dbReference type="Proteomes" id="UP001652680">
    <property type="component" value="Unassembled WGS sequence"/>
</dbReference>
<dbReference type="InterPro" id="IPR026050">
    <property type="entry name" value="C1GALT1/C1GALT1_chp1"/>
</dbReference>
<name>A0ABM5HHG6_DRORH</name>
<keyword evidence="11" id="KW-0472">Membrane</keyword>
<dbReference type="Pfam" id="PF02434">
    <property type="entry name" value="Fringe"/>
    <property type="match status" value="1"/>
</dbReference>
<comment type="similarity">
    <text evidence="3">Belongs to the glycosyltransferase 31 family. Beta3-Gal-T subfamily.</text>
</comment>
<dbReference type="GeneID" id="108045554"/>
<proteinExistence type="inferred from homology"/>
<evidence type="ECO:0000259" key="12">
    <source>
        <dbReference type="Pfam" id="PF02434"/>
    </source>
</evidence>
<feature type="domain" description="Fringe-like glycosyltransferase" evidence="12">
    <location>
        <begin position="59"/>
        <end position="191"/>
    </location>
</feature>
<dbReference type="Gene3D" id="3.90.550.50">
    <property type="match status" value="1"/>
</dbReference>
<evidence type="ECO:0000256" key="7">
    <source>
        <dbReference type="ARBA" id="ARBA00022692"/>
    </source>
</evidence>
<evidence type="ECO:0000313" key="13">
    <source>
        <dbReference type="EnsemblMetazoa" id="XP_016980411.2"/>
    </source>
</evidence>
<dbReference type="RefSeq" id="XP_016980411.2">
    <property type="nucleotide sequence ID" value="XM_017124922.2"/>
</dbReference>
<accession>A0ABM5HHG6</accession>
<reference evidence="13" key="2">
    <citation type="submission" date="2025-05" db="UniProtKB">
        <authorList>
            <consortium name="EnsemblMetazoa"/>
        </authorList>
    </citation>
    <scope>IDENTIFICATION</scope>
</reference>
<keyword evidence="10" id="KW-1133">Transmembrane helix</keyword>
<keyword evidence="5" id="KW-0328">Glycosyltransferase</keyword>
<dbReference type="EnsemblMetazoa" id="XM_017124922.2">
    <property type="protein sequence ID" value="XP_016980411.2"/>
    <property type="gene ID" value="LOC108045554"/>
</dbReference>
<evidence type="ECO:0000256" key="8">
    <source>
        <dbReference type="ARBA" id="ARBA00022741"/>
    </source>
</evidence>
<evidence type="ECO:0000256" key="4">
    <source>
        <dbReference type="ARBA" id="ARBA00012557"/>
    </source>
</evidence>
<evidence type="ECO:0000256" key="11">
    <source>
        <dbReference type="ARBA" id="ARBA00023136"/>
    </source>
</evidence>
<evidence type="ECO:0000256" key="6">
    <source>
        <dbReference type="ARBA" id="ARBA00022679"/>
    </source>
</evidence>
<sequence length="325" mass="37955">MPRLFSSQHRCLGGRNRFTLCRAISLLLLGTLCFFTVLQVHRNLQTEEVAVSAAPPPRIFCIITTFAYLHKYAAMHIHRTWAPHCDHYLFVSDDVDHYLEPAVFMNLHDKWQRMRAHLEYVYKYHFHEADWFLYANDNNFVVVENLRYMLKSYSPDELIYFGCKLRTPNGLVFMHGGSGIVLSAAALKRFTLDAMTNESICSSKDKGDEATEELGRCLTNVNVIPGNSRDEWQRHRFLPFDPALHLGGRMNESIEVHKYFLDHSYYPVTDMNLPVSLRFICSLTSTPSIIYNYYYFTYKVRRFGVPLNFESGEIQRKIVAQKYMK</sequence>
<evidence type="ECO:0000256" key="9">
    <source>
        <dbReference type="ARBA" id="ARBA00022968"/>
    </source>
</evidence>
<evidence type="ECO:0000256" key="5">
    <source>
        <dbReference type="ARBA" id="ARBA00022676"/>
    </source>
</evidence>
<dbReference type="PANTHER" id="PTHR23033">
    <property type="entry name" value="BETA1,3-GALACTOSYLTRANSFERASE"/>
    <property type="match status" value="1"/>
</dbReference>
<evidence type="ECO:0000256" key="1">
    <source>
        <dbReference type="ARBA" id="ARBA00004606"/>
    </source>
</evidence>
<keyword evidence="7" id="KW-0812">Transmembrane</keyword>
<protein>
    <recommendedName>
        <fullName evidence="4">N-acetylgalactosaminide beta-1,3-galactosyltransferase</fullName>
        <ecNumber evidence="4">2.4.1.122</ecNumber>
    </recommendedName>
</protein>
<reference evidence="14" key="1">
    <citation type="journal article" date="2021" name="Elife">
        <title>Highly contiguous assemblies of 101 drosophilid genomes.</title>
        <authorList>
            <person name="Kim B.Y."/>
            <person name="Wang J.R."/>
            <person name="Miller D.E."/>
            <person name="Barmina O."/>
            <person name="Delaney E."/>
            <person name="Thompson A."/>
            <person name="Comeault A.A."/>
            <person name="Peede D."/>
            <person name="D'Agostino E.R."/>
            <person name="Pelaez J."/>
            <person name="Aguilar J.M."/>
            <person name="Haji D."/>
            <person name="Matsunaga T."/>
            <person name="Armstrong E.E."/>
            <person name="Zych M."/>
            <person name="Ogawa Y."/>
            <person name="Stamenkovic-Radak M."/>
            <person name="Jelic M."/>
            <person name="Veselinovic M.S."/>
            <person name="Tanaskovic M."/>
            <person name="Eric P."/>
            <person name="Gao J.J."/>
            <person name="Katoh T.K."/>
            <person name="Toda M.J."/>
            <person name="Watabe H."/>
            <person name="Watada M."/>
            <person name="Davis J.S."/>
            <person name="Moyle L.C."/>
            <person name="Manoli G."/>
            <person name="Bertolini E."/>
            <person name="Kostal V."/>
            <person name="Hawley R.S."/>
            <person name="Takahashi A."/>
            <person name="Jones C.D."/>
            <person name="Price D.K."/>
            <person name="Whiteman N."/>
            <person name="Kopp A."/>
            <person name="Matute D.R."/>
            <person name="Petrov D.A."/>
        </authorList>
    </citation>
    <scope>NUCLEOTIDE SEQUENCE [LARGE SCALE GENOMIC DNA]</scope>
</reference>
<evidence type="ECO:0000256" key="3">
    <source>
        <dbReference type="ARBA" id="ARBA00006462"/>
    </source>
</evidence>
<keyword evidence="8" id="KW-0547">Nucleotide-binding</keyword>
<organism evidence="13 14">
    <name type="scientific">Drosophila rhopaloa</name>
    <name type="common">Fruit fly</name>
    <dbReference type="NCBI Taxonomy" id="1041015"/>
    <lineage>
        <taxon>Eukaryota</taxon>
        <taxon>Metazoa</taxon>
        <taxon>Ecdysozoa</taxon>
        <taxon>Arthropoda</taxon>
        <taxon>Hexapoda</taxon>
        <taxon>Insecta</taxon>
        <taxon>Pterygota</taxon>
        <taxon>Neoptera</taxon>
        <taxon>Endopterygota</taxon>
        <taxon>Diptera</taxon>
        <taxon>Brachycera</taxon>
        <taxon>Muscomorpha</taxon>
        <taxon>Ephydroidea</taxon>
        <taxon>Drosophilidae</taxon>
        <taxon>Drosophila</taxon>
        <taxon>Sophophora</taxon>
    </lineage>
</organism>
<dbReference type="EC" id="2.4.1.122" evidence="4"/>
<comment type="subcellular location">
    <subcellularLocation>
        <location evidence="1">Membrane</location>
        <topology evidence="1">Single-pass type II membrane protein</topology>
    </subcellularLocation>
</comment>
<dbReference type="InterPro" id="IPR003378">
    <property type="entry name" value="Fringe-like_glycosylTrfase"/>
</dbReference>
<keyword evidence="6" id="KW-0808">Transferase</keyword>
<evidence type="ECO:0000256" key="10">
    <source>
        <dbReference type="ARBA" id="ARBA00022989"/>
    </source>
</evidence>
<dbReference type="PANTHER" id="PTHR23033:SF14">
    <property type="entry name" value="GLYCOPROTEIN-N-ACETYLGALACTOSAMINE 3-BETA-GALACTOSYLTRANSFERASE 1-RELATED"/>
    <property type="match status" value="1"/>
</dbReference>
<evidence type="ECO:0000313" key="14">
    <source>
        <dbReference type="Proteomes" id="UP001652680"/>
    </source>
</evidence>
<comment type="pathway">
    <text evidence="2">Protein modification; protein glycosylation.</text>
</comment>
<keyword evidence="14" id="KW-1185">Reference proteome</keyword>